<feature type="compositionally biased region" description="Pro residues" evidence="1">
    <location>
        <begin position="24"/>
        <end position="33"/>
    </location>
</feature>
<feature type="region of interest" description="Disordered" evidence="1">
    <location>
        <begin position="1"/>
        <end position="55"/>
    </location>
</feature>
<feature type="compositionally biased region" description="Basic and acidic residues" evidence="1">
    <location>
        <begin position="45"/>
        <end position="54"/>
    </location>
</feature>
<protein>
    <submittedName>
        <fullName evidence="2">Uncharacterized protein</fullName>
    </submittedName>
</protein>
<sequence length="99" mass="10719">MLALPLLLPNTAHNTASPHTSHTPQPPRSPHPPHALAAAHMAGRGGREGGREGSRSIAMCTKPAMFGLRLSFSVHNNNVRPLQCSYRVILQVHLKFITS</sequence>
<comment type="caution">
    <text evidence="2">The sequence shown here is derived from an EMBL/GenBank/DDBJ whole genome shotgun (WGS) entry which is preliminary data.</text>
</comment>
<keyword evidence="3" id="KW-1185">Reference proteome</keyword>
<dbReference type="Proteomes" id="UP000324222">
    <property type="component" value="Unassembled WGS sequence"/>
</dbReference>
<evidence type="ECO:0000313" key="2">
    <source>
        <dbReference type="EMBL" id="MPC90529.1"/>
    </source>
</evidence>
<accession>A0A5B7J6Y5</accession>
<dbReference type="AlphaFoldDB" id="A0A5B7J6Y5"/>
<proteinExistence type="predicted"/>
<gene>
    <name evidence="2" type="ORF">E2C01_085520</name>
</gene>
<reference evidence="2 3" key="1">
    <citation type="submission" date="2019-05" db="EMBL/GenBank/DDBJ databases">
        <title>Another draft genome of Portunus trituberculatus and its Hox gene families provides insights of decapod evolution.</title>
        <authorList>
            <person name="Jeong J.-H."/>
            <person name="Song I."/>
            <person name="Kim S."/>
            <person name="Choi T."/>
            <person name="Kim D."/>
            <person name="Ryu S."/>
            <person name="Kim W."/>
        </authorList>
    </citation>
    <scope>NUCLEOTIDE SEQUENCE [LARGE SCALE GENOMIC DNA]</scope>
    <source>
        <tissue evidence="2">Muscle</tissue>
    </source>
</reference>
<name>A0A5B7J6Y5_PORTR</name>
<organism evidence="2 3">
    <name type="scientific">Portunus trituberculatus</name>
    <name type="common">Swimming crab</name>
    <name type="synonym">Neptunus trituberculatus</name>
    <dbReference type="NCBI Taxonomy" id="210409"/>
    <lineage>
        <taxon>Eukaryota</taxon>
        <taxon>Metazoa</taxon>
        <taxon>Ecdysozoa</taxon>
        <taxon>Arthropoda</taxon>
        <taxon>Crustacea</taxon>
        <taxon>Multicrustacea</taxon>
        <taxon>Malacostraca</taxon>
        <taxon>Eumalacostraca</taxon>
        <taxon>Eucarida</taxon>
        <taxon>Decapoda</taxon>
        <taxon>Pleocyemata</taxon>
        <taxon>Brachyura</taxon>
        <taxon>Eubrachyura</taxon>
        <taxon>Portunoidea</taxon>
        <taxon>Portunidae</taxon>
        <taxon>Portuninae</taxon>
        <taxon>Portunus</taxon>
    </lineage>
</organism>
<evidence type="ECO:0000256" key="1">
    <source>
        <dbReference type="SAM" id="MobiDB-lite"/>
    </source>
</evidence>
<evidence type="ECO:0000313" key="3">
    <source>
        <dbReference type="Proteomes" id="UP000324222"/>
    </source>
</evidence>
<dbReference type="EMBL" id="VSRR010084675">
    <property type="protein sequence ID" value="MPC90529.1"/>
    <property type="molecule type" value="Genomic_DNA"/>
</dbReference>